<dbReference type="Proteomes" id="UP000675781">
    <property type="component" value="Unassembled WGS sequence"/>
</dbReference>
<organism evidence="3 4">
    <name type="scientific">Actinospica durhamensis</name>
    <dbReference type="NCBI Taxonomy" id="1508375"/>
    <lineage>
        <taxon>Bacteria</taxon>
        <taxon>Bacillati</taxon>
        <taxon>Actinomycetota</taxon>
        <taxon>Actinomycetes</taxon>
        <taxon>Catenulisporales</taxon>
        <taxon>Actinospicaceae</taxon>
        <taxon>Actinospica</taxon>
    </lineage>
</organism>
<sequence>MTTETTPPLLRGQKALVTGANSGIGKATAIALGRAGADVVVNYVVGAEDAADVVKQIESFGVRAYAHEADVANEDQVDEMFAHMVSEFGTIDVLVANAGLQRDAAFTDMTMAQWQKVIDVNLTGQFLCARAATKEFLRRGLVPEVSRCVGKIVCMSSVHQIIPWAGHVNYASSKGGVLMMMQTLAQELAPHGIRVNAVAPGAIKTPINRSAWETPDAEKSLLELIPYRRVGEPDDIANAVTLLASDLMDYVVGTTVYVDGGMTLFPGFATGG</sequence>
<dbReference type="PANTHER" id="PTHR42760">
    <property type="entry name" value="SHORT-CHAIN DEHYDROGENASES/REDUCTASES FAMILY MEMBER"/>
    <property type="match status" value="1"/>
</dbReference>
<comment type="similarity">
    <text evidence="1">Belongs to the short-chain dehydrogenases/reductases (SDR) family.</text>
</comment>
<dbReference type="InterPro" id="IPR002347">
    <property type="entry name" value="SDR_fam"/>
</dbReference>
<dbReference type="AlphaFoldDB" id="A0A941ET13"/>
<dbReference type="SUPFAM" id="SSF51735">
    <property type="entry name" value="NAD(P)-binding Rossmann-fold domains"/>
    <property type="match status" value="1"/>
</dbReference>
<dbReference type="CDD" id="cd05358">
    <property type="entry name" value="GlcDH_SDR_c"/>
    <property type="match status" value="1"/>
</dbReference>
<dbReference type="FunFam" id="3.40.50.720:FF:000173">
    <property type="entry name" value="3-oxoacyl-[acyl-carrier protein] reductase"/>
    <property type="match status" value="1"/>
</dbReference>
<dbReference type="Gene3D" id="3.40.50.720">
    <property type="entry name" value="NAD(P)-binding Rossmann-like Domain"/>
    <property type="match status" value="1"/>
</dbReference>
<evidence type="ECO:0000256" key="1">
    <source>
        <dbReference type="ARBA" id="ARBA00006484"/>
    </source>
</evidence>
<name>A0A941ET13_9ACTN</name>
<dbReference type="Pfam" id="PF13561">
    <property type="entry name" value="adh_short_C2"/>
    <property type="match status" value="1"/>
</dbReference>
<accession>A0A941ET13</accession>
<dbReference type="GO" id="GO:0016616">
    <property type="term" value="F:oxidoreductase activity, acting on the CH-OH group of donors, NAD or NADP as acceptor"/>
    <property type="evidence" value="ECO:0007669"/>
    <property type="project" value="TreeGrafter"/>
</dbReference>
<dbReference type="InterPro" id="IPR020904">
    <property type="entry name" value="Sc_DH/Rdtase_CS"/>
</dbReference>
<comment type="caution">
    <text evidence="3">The sequence shown here is derived from an EMBL/GenBank/DDBJ whole genome shotgun (WGS) entry which is preliminary data.</text>
</comment>
<dbReference type="PANTHER" id="PTHR42760:SF132">
    <property type="entry name" value="SHORT-CHAIN DEHYDROGENASE_REDUCTASE FAMILY PROTEIN"/>
    <property type="match status" value="1"/>
</dbReference>
<dbReference type="PRINTS" id="PR00080">
    <property type="entry name" value="SDRFAMILY"/>
</dbReference>
<proteinExistence type="inferred from homology"/>
<dbReference type="PROSITE" id="PS00061">
    <property type="entry name" value="ADH_SHORT"/>
    <property type="match status" value="1"/>
</dbReference>
<keyword evidence="4" id="KW-1185">Reference proteome</keyword>
<dbReference type="EMBL" id="JAGSOG010000027">
    <property type="protein sequence ID" value="MBR7833314.1"/>
    <property type="molecule type" value="Genomic_DNA"/>
</dbReference>
<evidence type="ECO:0000256" key="2">
    <source>
        <dbReference type="ARBA" id="ARBA00023002"/>
    </source>
</evidence>
<dbReference type="PRINTS" id="PR00081">
    <property type="entry name" value="GDHRDH"/>
</dbReference>
<dbReference type="InterPro" id="IPR036291">
    <property type="entry name" value="NAD(P)-bd_dom_sf"/>
</dbReference>
<gene>
    <name evidence="3" type="ORF">KDL01_08555</name>
</gene>
<reference evidence="3" key="1">
    <citation type="submission" date="2021-04" db="EMBL/GenBank/DDBJ databases">
        <title>Genome based classification of Actinospica acidithermotolerans sp. nov., an actinobacterium isolated from an Indonesian hot spring.</title>
        <authorList>
            <person name="Kusuma A.B."/>
            <person name="Putra K.E."/>
            <person name="Nafisah S."/>
            <person name="Loh J."/>
            <person name="Nouioui I."/>
            <person name="Goodfellow M."/>
        </authorList>
    </citation>
    <scope>NUCLEOTIDE SEQUENCE</scope>
    <source>
        <strain evidence="3">CSCA 57</strain>
    </source>
</reference>
<dbReference type="NCBIfam" id="NF005559">
    <property type="entry name" value="PRK07231.1"/>
    <property type="match status" value="1"/>
</dbReference>
<evidence type="ECO:0000313" key="3">
    <source>
        <dbReference type="EMBL" id="MBR7833314.1"/>
    </source>
</evidence>
<keyword evidence="2" id="KW-0560">Oxidoreductase</keyword>
<protein>
    <submittedName>
        <fullName evidence="3">SDR family oxidoreductase</fullName>
    </submittedName>
</protein>
<evidence type="ECO:0000313" key="4">
    <source>
        <dbReference type="Proteomes" id="UP000675781"/>
    </source>
</evidence>